<organism evidence="4 5">
    <name type="scientific">Rhodamnia argentea</name>
    <dbReference type="NCBI Taxonomy" id="178133"/>
    <lineage>
        <taxon>Eukaryota</taxon>
        <taxon>Viridiplantae</taxon>
        <taxon>Streptophyta</taxon>
        <taxon>Embryophyta</taxon>
        <taxon>Tracheophyta</taxon>
        <taxon>Spermatophyta</taxon>
        <taxon>Magnoliopsida</taxon>
        <taxon>eudicotyledons</taxon>
        <taxon>Gunneridae</taxon>
        <taxon>Pentapetalae</taxon>
        <taxon>rosids</taxon>
        <taxon>malvids</taxon>
        <taxon>Myrtales</taxon>
        <taxon>Myrtaceae</taxon>
        <taxon>Myrtoideae</taxon>
        <taxon>Myrteae</taxon>
        <taxon>Australasian group</taxon>
        <taxon>Rhodamnia</taxon>
    </lineage>
</organism>
<evidence type="ECO:0000256" key="3">
    <source>
        <dbReference type="SAM" id="MobiDB-lite"/>
    </source>
</evidence>
<feature type="repeat" description="PPR" evidence="2">
    <location>
        <begin position="348"/>
        <end position="382"/>
    </location>
</feature>
<dbReference type="InterPro" id="IPR002885">
    <property type="entry name" value="PPR_rpt"/>
</dbReference>
<dbReference type="GO" id="GO:0003723">
    <property type="term" value="F:RNA binding"/>
    <property type="evidence" value="ECO:0007669"/>
    <property type="project" value="InterPro"/>
</dbReference>
<dbReference type="RefSeq" id="XP_030543529.2">
    <property type="nucleotide sequence ID" value="XM_030687669.2"/>
</dbReference>
<protein>
    <submittedName>
        <fullName evidence="5">Pentatricopeptide repeat-containing protein At2g13600-like</fullName>
    </submittedName>
</protein>
<dbReference type="PANTHER" id="PTHR24015">
    <property type="entry name" value="OS07G0578800 PROTEIN-RELATED"/>
    <property type="match status" value="1"/>
</dbReference>
<evidence type="ECO:0000256" key="2">
    <source>
        <dbReference type="PROSITE-ProRule" id="PRU00708"/>
    </source>
</evidence>
<sequence length="427" mass="47307">MLDSTNGLLRGQKEHLRRLEGEKDSLEATPEELAEAHHRPREENDKLECRLRSFVVRFGEHFQRRGSSTAFRGLTLISSSEFSLSRILNACAGLGDCSQGRKAHGYLIKLGYESDRFSENALVDMYAKAGDLEDAITAFEEISQPDIVSWNAIIAGCVLHEQNHQALELYIQMNRSGIFPNLFTLSSALKDCAGMELNYLARQLHTIVMKLDKKADSFVRAGLVDMYSKCRLMEDARMAFDLMAQKGLIALNALISGYSQNGEDVQAVSIFAETYKKEIGFNQTTLSVILKSATSIQAIDFSMQVHALSLKLGFDNDSQVATSLIDAYSKCGNIGEAARAFEIFAAGDLVALTSMIAAYAQRGQGEEAVKLYLEVQRRGLKPDPFVCSSLLTACANLSAYEQRKQAHVHVLKFGSCQTFKRVITHTD</sequence>
<dbReference type="PANTHER" id="PTHR24015:SF739">
    <property type="entry name" value="OS03G0644200 PROTEIN"/>
    <property type="match status" value="1"/>
</dbReference>
<dbReference type="KEGG" id="rarg:115750370"/>
<keyword evidence="1" id="KW-0677">Repeat</keyword>
<evidence type="ECO:0000313" key="5">
    <source>
        <dbReference type="RefSeq" id="XP_030543529.2"/>
    </source>
</evidence>
<reference evidence="5" key="1">
    <citation type="submission" date="2025-08" db="UniProtKB">
        <authorList>
            <consortium name="RefSeq"/>
        </authorList>
    </citation>
    <scope>IDENTIFICATION</scope>
    <source>
        <tissue evidence="5">Leaf</tissue>
    </source>
</reference>
<dbReference type="GeneID" id="115750370"/>
<accession>A0A8B8Q8T3</accession>
<evidence type="ECO:0000313" key="4">
    <source>
        <dbReference type="Proteomes" id="UP000827889"/>
    </source>
</evidence>
<feature type="compositionally biased region" description="Basic and acidic residues" evidence="3">
    <location>
        <begin position="11"/>
        <end position="26"/>
    </location>
</feature>
<dbReference type="Pfam" id="PF13041">
    <property type="entry name" value="PPR_2"/>
    <property type="match status" value="2"/>
</dbReference>
<feature type="repeat" description="PPR" evidence="2">
    <location>
        <begin position="146"/>
        <end position="180"/>
    </location>
</feature>
<dbReference type="InterPro" id="IPR046960">
    <property type="entry name" value="PPR_At4g14850-like_plant"/>
</dbReference>
<dbReference type="GO" id="GO:0009451">
    <property type="term" value="P:RNA modification"/>
    <property type="evidence" value="ECO:0007669"/>
    <property type="project" value="InterPro"/>
</dbReference>
<dbReference type="PROSITE" id="PS51375">
    <property type="entry name" value="PPR"/>
    <property type="match status" value="2"/>
</dbReference>
<dbReference type="NCBIfam" id="TIGR00756">
    <property type="entry name" value="PPR"/>
    <property type="match status" value="1"/>
</dbReference>
<dbReference type="Pfam" id="PF01535">
    <property type="entry name" value="PPR"/>
    <property type="match status" value="4"/>
</dbReference>
<dbReference type="Gene3D" id="1.25.40.10">
    <property type="entry name" value="Tetratricopeptide repeat domain"/>
    <property type="match status" value="3"/>
</dbReference>
<dbReference type="InterPro" id="IPR011990">
    <property type="entry name" value="TPR-like_helical_dom_sf"/>
</dbReference>
<keyword evidence="4" id="KW-1185">Reference proteome</keyword>
<feature type="region of interest" description="Disordered" evidence="3">
    <location>
        <begin position="1"/>
        <end position="42"/>
    </location>
</feature>
<dbReference type="AlphaFoldDB" id="A0A8B8Q8T3"/>
<dbReference type="Proteomes" id="UP000827889">
    <property type="component" value="Chromosome 3"/>
</dbReference>
<name>A0A8B8Q8T3_9MYRT</name>
<proteinExistence type="predicted"/>
<gene>
    <name evidence="5" type="primary">LOC115750370</name>
</gene>
<evidence type="ECO:0000256" key="1">
    <source>
        <dbReference type="ARBA" id="ARBA00022737"/>
    </source>
</evidence>